<dbReference type="CDD" id="cd01949">
    <property type="entry name" value="GGDEF"/>
    <property type="match status" value="1"/>
</dbReference>
<dbReference type="Proteomes" id="UP000475582">
    <property type="component" value="Unassembled WGS sequence"/>
</dbReference>
<gene>
    <name evidence="4" type="ORF">GM676_00020</name>
</gene>
<dbReference type="CDD" id="cd01948">
    <property type="entry name" value="EAL"/>
    <property type="match status" value="1"/>
</dbReference>
<dbReference type="SMART" id="SM00267">
    <property type="entry name" value="GGDEF"/>
    <property type="match status" value="1"/>
</dbReference>
<dbReference type="OrthoDB" id="9814202at2"/>
<dbReference type="Gene3D" id="3.20.20.450">
    <property type="entry name" value="EAL domain"/>
    <property type="match status" value="1"/>
</dbReference>
<evidence type="ECO:0000313" key="5">
    <source>
        <dbReference type="Proteomes" id="UP000475582"/>
    </source>
</evidence>
<protein>
    <submittedName>
        <fullName evidence="4">EAL domain-containing protein</fullName>
    </submittedName>
</protein>
<proteinExistence type="predicted"/>
<dbReference type="SMART" id="SM00052">
    <property type="entry name" value="EAL"/>
    <property type="match status" value="1"/>
</dbReference>
<feature type="domain" description="EAL" evidence="2">
    <location>
        <begin position="416"/>
        <end position="671"/>
    </location>
</feature>
<dbReference type="SUPFAM" id="SSF55073">
    <property type="entry name" value="Nucleotide cyclase"/>
    <property type="match status" value="1"/>
</dbReference>
<sequence>MSPGDSNKTDYIPLDRHIKSISRYYLGTLVAVIVIVLMIYAAMQVVLERHSVQQSISFLTSNQFIEFQQLKGTARALMRGSTTDVVPDNVLNHMIDDLNQQIAKIRDTSAQLYRLRLQLDKDTKPSDLDLRLGSFIDRAEKLGKFSNDIRSRHYSFWGPIDFAAASDGAIMRGFQLEVAQSFGKSQESIVAAKRISALLILSLLVALCLVGALVILPLLRKLRTENTKKEAFERELSVLVNKDSLTGLCNRRSFNQQLSRLVQSVHTGDGDPAPAPFALLLIDLDDFKAVNDTFGHQTGDRLLVEVAQRIAASLVAGAVAARLGGDEFAILAPGLADNAAVEALVARVRAQLAVSFAFEGHTHRICASIGGAIFPDHGADGKALIRCADLALYAAKTERNSQVIFNAALMADRLAESQLRAGLYQAVEEGEFLVYYQPKIDIRTGRHLAFEALVRWRHPQLGILLPGRFLHLLDTAPLMTAMTEIVVNRVAHDIRVWRDAGLEFGSVAINLPETTLISDAGYTMLSNAVQRHAIEWHDLAIEITEDVFVNKYAKQILATVLKLRDRGVSIALDDFGTGFASLTNLRNFHFDDIKIDRSFVSEIGKDVKSEQIIKAMINLAANLGKRCVAEGVETEEQVLFLQQAGCAIAQGYFFAQPLPFEVATPGLASALAIS</sequence>
<dbReference type="SUPFAM" id="SSF141868">
    <property type="entry name" value="EAL domain-like"/>
    <property type="match status" value="1"/>
</dbReference>
<dbReference type="PANTHER" id="PTHR44757:SF2">
    <property type="entry name" value="BIOFILM ARCHITECTURE MAINTENANCE PROTEIN MBAA"/>
    <property type="match status" value="1"/>
</dbReference>
<keyword evidence="5" id="KW-1185">Reference proteome</keyword>
<dbReference type="PROSITE" id="PS50883">
    <property type="entry name" value="EAL"/>
    <property type="match status" value="1"/>
</dbReference>
<name>A0A6L6PBC6_9BURK</name>
<dbReference type="InterPro" id="IPR029787">
    <property type="entry name" value="Nucleotide_cyclase"/>
</dbReference>
<comment type="caution">
    <text evidence="4">The sequence shown here is derived from an EMBL/GenBank/DDBJ whole genome shotgun (WGS) entry which is preliminary data.</text>
</comment>
<evidence type="ECO:0000256" key="1">
    <source>
        <dbReference type="SAM" id="Phobius"/>
    </source>
</evidence>
<feature type="transmembrane region" description="Helical" evidence="1">
    <location>
        <begin position="24"/>
        <end position="47"/>
    </location>
</feature>
<dbReference type="Pfam" id="PF00563">
    <property type="entry name" value="EAL"/>
    <property type="match status" value="1"/>
</dbReference>
<dbReference type="InterPro" id="IPR000160">
    <property type="entry name" value="GGDEF_dom"/>
</dbReference>
<feature type="domain" description="GGDEF" evidence="3">
    <location>
        <begin position="275"/>
        <end position="407"/>
    </location>
</feature>
<evidence type="ECO:0000259" key="3">
    <source>
        <dbReference type="PROSITE" id="PS50887"/>
    </source>
</evidence>
<dbReference type="EMBL" id="WNKY01000001">
    <property type="protein sequence ID" value="MTV35969.1"/>
    <property type="molecule type" value="Genomic_DNA"/>
</dbReference>
<dbReference type="AlphaFoldDB" id="A0A6L6PBC6"/>
<evidence type="ECO:0000313" key="4">
    <source>
        <dbReference type="EMBL" id="MTV35969.1"/>
    </source>
</evidence>
<dbReference type="InterPro" id="IPR001633">
    <property type="entry name" value="EAL_dom"/>
</dbReference>
<dbReference type="Gene3D" id="3.30.70.270">
    <property type="match status" value="1"/>
</dbReference>
<dbReference type="Pfam" id="PF00990">
    <property type="entry name" value="GGDEF"/>
    <property type="match status" value="1"/>
</dbReference>
<keyword evidence="1" id="KW-0812">Transmembrane</keyword>
<organism evidence="4 5">
    <name type="scientific">Duganella radicis</name>
    <dbReference type="NCBI Taxonomy" id="551988"/>
    <lineage>
        <taxon>Bacteria</taxon>
        <taxon>Pseudomonadati</taxon>
        <taxon>Pseudomonadota</taxon>
        <taxon>Betaproteobacteria</taxon>
        <taxon>Burkholderiales</taxon>
        <taxon>Oxalobacteraceae</taxon>
        <taxon>Telluria group</taxon>
        <taxon>Duganella</taxon>
    </lineage>
</organism>
<dbReference type="InterPro" id="IPR035919">
    <property type="entry name" value="EAL_sf"/>
</dbReference>
<dbReference type="PROSITE" id="PS50887">
    <property type="entry name" value="GGDEF"/>
    <property type="match status" value="1"/>
</dbReference>
<accession>A0A6L6PBC6</accession>
<feature type="transmembrane region" description="Helical" evidence="1">
    <location>
        <begin position="195"/>
        <end position="219"/>
    </location>
</feature>
<dbReference type="InterPro" id="IPR052155">
    <property type="entry name" value="Biofilm_reg_signaling"/>
</dbReference>
<dbReference type="RefSeq" id="WP_155461336.1">
    <property type="nucleotide sequence ID" value="NZ_WNKY01000001.1"/>
</dbReference>
<dbReference type="PANTHER" id="PTHR44757">
    <property type="entry name" value="DIGUANYLATE CYCLASE DGCP"/>
    <property type="match status" value="1"/>
</dbReference>
<reference evidence="4 5" key="1">
    <citation type="submission" date="2019-11" db="EMBL/GenBank/DDBJ databases">
        <title>Type strains purchased from KCTC, JCM and DSMZ.</title>
        <authorList>
            <person name="Lu H."/>
        </authorList>
    </citation>
    <scope>NUCLEOTIDE SEQUENCE [LARGE SCALE GENOMIC DNA]</scope>
    <source>
        <strain evidence="4 5">KCTC 22382</strain>
    </source>
</reference>
<dbReference type="InterPro" id="IPR043128">
    <property type="entry name" value="Rev_trsase/Diguanyl_cyclase"/>
</dbReference>
<dbReference type="NCBIfam" id="TIGR00254">
    <property type="entry name" value="GGDEF"/>
    <property type="match status" value="1"/>
</dbReference>
<keyword evidence="1" id="KW-0472">Membrane</keyword>
<evidence type="ECO:0000259" key="2">
    <source>
        <dbReference type="PROSITE" id="PS50883"/>
    </source>
</evidence>
<keyword evidence="1" id="KW-1133">Transmembrane helix</keyword>